<evidence type="ECO:0000256" key="1">
    <source>
        <dbReference type="SAM" id="Phobius"/>
    </source>
</evidence>
<reference evidence="2 3" key="1">
    <citation type="submission" date="2018-08" db="EMBL/GenBank/DDBJ databases">
        <title>A genome reference for cultivated species of the human gut microbiota.</title>
        <authorList>
            <person name="Zou Y."/>
            <person name="Xue W."/>
            <person name="Luo G."/>
        </authorList>
    </citation>
    <scope>NUCLEOTIDE SEQUENCE [LARGE SCALE GENOMIC DNA]</scope>
    <source>
        <strain evidence="2 3">AF29-2</strain>
    </source>
</reference>
<feature type="transmembrane region" description="Helical" evidence="1">
    <location>
        <begin position="7"/>
        <end position="32"/>
    </location>
</feature>
<comment type="caution">
    <text evidence="2">The sequence shown here is derived from an EMBL/GenBank/DDBJ whole genome shotgun (WGS) entry which is preliminary data.</text>
</comment>
<sequence>MKTLFGLVWFLVQVSLMILAGILFGGIAHFLIESRWIILIPGLILIYFLGPYILELIIKYNLIKEIKKEFDK</sequence>
<evidence type="ECO:0000313" key="2">
    <source>
        <dbReference type="EMBL" id="RGQ03019.1"/>
    </source>
</evidence>
<evidence type="ECO:0000313" key="3">
    <source>
        <dbReference type="Proteomes" id="UP000284662"/>
    </source>
</evidence>
<gene>
    <name evidence="2" type="ORF">DWZ11_10390</name>
</gene>
<dbReference type="EMBL" id="QRST01000028">
    <property type="protein sequence ID" value="RGQ03019.1"/>
    <property type="molecule type" value="Genomic_DNA"/>
</dbReference>
<dbReference type="AlphaFoldDB" id="A0A411ZJP5"/>
<proteinExistence type="predicted"/>
<accession>A0A411ZJP5</accession>
<name>A0A411ZJP5_9FIRM</name>
<keyword evidence="1" id="KW-1133">Transmembrane helix</keyword>
<feature type="transmembrane region" description="Helical" evidence="1">
    <location>
        <begin position="38"/>
        <end position="58"/>
    </location>
</feature>
<protein>
    <submittedName>
        <fullName evidence="2">Uncharacterized protein</fullName>
    </submittedName>
</protein>
<organism evidence="2 3">
    <name type="scientific">Megamonas rupellensis</name>
    <dbReference type="NCBI Taxonomy" id="491921"/>
    <lineage>
        <taxon>Bacteria</taxon>
        <taxon>Bacillati</taxon>
        <taxon>Bacillota</taxon>
        <taxon>Negativicutes</taxon>
        <taxon>Selenomonadales</taxon>
        <taxon>Selenomonadaceae</taxon>
        <taxon>Megamonas</taxon>
    </lineage>
</organism>
<keyword evidence="1" id="KW-0812">Transmembrane</keyword>
<dbReference type="Proteomes" id="UP000284662">
    <property type="component" value="Unassembled WGS sequence"/>
</dbReference>
<dbReference type="RefSeq" id="WP_018998821.1">
    <property type="nucleotide sequence ID" value="NZ_QRST01000028.1"/>
</dbReference>
<keyword evidence="1" id="KW-0472">Membrane</keyword>